<evidence type="ECO:0000313" key="2">
    <source>
        <dbReference type="Proteomes" id="UP000199627"/>
    </source>
</evidence>
<dbReference type="AlphaFoldDB" id="A0A1H0YPT2"/>
<reference evidence="2" key="1">
    <citation type="submission" date="2016-10" db="EMBL/GenBank/DDBJ databases">
        <authorList>
            <person name="Varghese N."/>
            <person name="Submissions S."/>
        </authorList>
    </citation>
    <scope>NUCLEOTIDE SEQUENCE [LARGE SCALE GENOMIC DNA]</scope>
    <source>
        <strain evidence="2">DSM 17072</strain>
    </source>
</reference>
<organism evidence="1 2">
    <name type="scientific">Chryseobacterium soldanellicola</name>
    <dbReference type="NCBI Taxonomy" id="311333"/>
    <lineage>
        <taxon>Bacteria</taxon>
        <taxon>Pseudomonadati</taxon>
        <taxon>Bacteroidota</taxon>
        <taxon>Flavobacteriia</taxon>
        <taxon>Flavobacteriales</taxon>
        <taxon>Weeksellaceae</taxon>
        <taxon>Chryseobacterium group</taxon>
        <taxon>Chryseobacterium</taxon>
    </lineage>
</organism>
<proteinExistence type="predicted"/>
<dbReference type="STRING" id="311333.SAMN05421664_0862"/>
<dbReference type="RefSeq" id="WP_170828423.1">
    <property type="nucleotide sequence ID" value="NZ_FNKL01000001.1"/>
</dbReference>
<keyword evidence="2" id="KW-1185">Reference proteome</keyword>
<dbReference type="EMBL" id="FNKL01000001">
    <property type="protein sequence ID" value="SDQ17078.1"/>
    <property type="molecule type" value="Genomic_DNA"/>
</dbReference>
<gene>
    <name evidence="1" type="ORF">SAMN05421664_0862</name>
</gene>
<protein>
    <submittedName>
        <fullName evidence="1">Uncharacterized protein</fullName>
    </submittedName>
</protein>
<dbReference type="Proteomes" id="UP000199627">
    <property type="component" value="Unassembled WGS sequence"/>
</dbReference>
<name>A0A1H0YPT2_9FLAO</name>
<evidence type="ECO:0000313" key="1">
    <source>
        <dbReference type="EMBL" id="SDQ17078.1"/>
    </source>
</evidence>
<accession>A0A1H0YPT2</accession>
<sequence length="52" mass="6286">MKDEIAEIKVIDNNHLEFKWLGFYNLKKNQMDFLENPFSKDKNPIVLERCND</sequence>